<evidence type="ECO:0000313" key="2">
    <source>
        <dbReference type="EMBL" id="XFO64631.1"/>
    </source>
</evidence>
<gene>
    <name evidence="2" type="ORF">SPSIL_007330</name>
</gene>
<sequence>MKKLVRRLLSGVLSLITTCLIMASPVAAMVYAAEPIEAADSFGIREAAQVKYIDTGKDQLELAVERQLEKWEHKKISGGNALTGKE</sequence>
<accession>A0ABZ3IG50</accession>
<evidence type="ECO:0000313" key="3">
    <source>
        <dbReference type="Proteomes" id="UP000216752"/>
    </source>
</evidence>
<protein>
    <submittedName>
        <fullName evidence="2">Uncharacterized protein</fullName>
    </submittedName>
</protein>
<feature type="chain" id="PRO_5047432446" evidence="1">
    <location>
        <begin position="29"/>
        <end position="86"/>
    </location>
</feature>
<proteinExistence type="predicted"/>
<name>A0ABZ3IG50_9FIRM</name>
<organism evidence="2 3">
    <name type="scientific">Sporomusa silvacetica DSM 10669</name>
    <dbReference type="NCBI Taxonomy" id="1123289"/>
    <lineage>
        <taxon>Bacteria</taxon>
        <taxon>Bacillati</taxon>
        <taxon>Bacillota</taxon>
        <taxon>Negativicutes</taxon>
        <taxon>Selenomonadales</taxon>
        <taxon>Sporomusaceae</taxon>
        <taxon>Sporomusa</taxon>
    </lineage>
</organism>
<dbReference type="Proteomes" id="UP000216752">
    <property type="component" value="Chromosome"/>
</dbReference>
<dbReference type="RefSeq" id="WP_094606064.1">
    <property type="nucleotide sequence ID" value="NZ_CP155573.1"/>
</dbReference>
<dbReference type="EMBL" id="CP155573">
    <property type="protein sequence ID" value="XFO64631.1"/>
    <property type="molecule type" value="Genomic_DNA"/>
</dbReference>
<feature type="signal peptide" evidence="1">
    <location>
        <begin position="1"/>
        <end position="28"/>
    </location>
</feature>
<keyword evidence="3" id="KW-1185">Reference proteome</keyword>
<evidence type="ECO:0000256" key="1">
    <source>
        <dbReference type="SAM" id="SignalP"/>
    </source>
</evidence>
<keyword evidence="1" id="KW-0732">Signal</keyword>
<reference evidence="2" key="1">
    <citation type="submission" date="2024-05" db="EMBL/GenBank/DDBJ databases">
        <title>Isolation and characterization of Sporomusa carbonis sp. nov., a carboxydotrophic hydrogenogen in the genus of Sporomusa isolated from a charcoal burning pile.</title>
        <authorList>
            <person name="Boeer T."/>
            <person name="Rosenbaum F."/>
            <person name="Eysell L."/>
            <person name="Mueller V."/>
            <person name="Daniel R."/>
            <person name="Poehlein A."/>
        </authorList>
    </citation>
    <scope>NUCLEOTIDE SEQUENCE [LARGE SCALE GENOMIC DNA]</scope>
    <source>
        <strain evidence="2">DSM 10669</strain>
    </source>
</reference>